<sequence length="72" mass="8167">MRRGDLLSLLNCRQTPKGEQSSVFPRLGFDDDKFICRLTPKAANVTTQRCDKMASRGHCAQHPVLTPCHKRK</sequence>
<accession>A0A8X6GAS5</accession>
<organism evidence="1 2">
    <name type="scientific">Trichonephila clavata</name>
    <name type="common">Joro spider</name>
    <name type="synonym">Nephila clavata</name>
    <dbReference type="NCBI Taxonomy" id="2740835"/>
    <lineage>
        <taxon>Eukaryota</taxon>
        <taxon>Metazoa</taxon>
        <taxon>Ecdysozoa</taxon>
        <taxon>Arthropoda</taxon>
        <taxon>Chelicerata</taxon>
        <taxon>Arachnida</taxon>
        <taxon>Araneae</taxon>
        <taxon>Araneomorphae</taxon>
        <taxon>Entelegynae</taxon>
        <taxon>Araneoidea</taxon>
        <taxon>Nephilidae</taxon>
        <taxon>Trichonephila</taxon>
    </lineage>
</organism>
<reference evidence="1" key="1">
    <citation type="submission" date="2020-07" db="EMBL/GenBank/DDBJ databases">
        <title>Multicomponent nature underlies the extraordinary mechanical properties of spider dragline silk.</title>
        <authorList>
            <person name="Kono N."/>
            <person name="Nakamura H."/>
            <person name="Mori M."/>
            <person name="Yoshida Y."/>
            <person name="Ohtoshi R."/>
            <person name="Malay A.D."/>
            <person name="Moran D.A.P."/>
            <person name="Tomita M."/>
            <person name="Numata K."/>
            <person name="Arakawa K."/>
        </authorList>
    </citation>
    <scope>NUCLEOTIDE SEQUENCE</scope>
</reference>
<name>A0A8X6GAS5_TRICU</name>
<dbReference type="EMBL" id="BMAO01004965">
    <property type="protein sequence ID" value="GFQ98129.1"/>
    <property type="molecule type" value="Genomic_DNA"/>
</dbReference>
<dbReference type="AlphaFoldDB" id="A0A8X6GAS5"/>
<proteinExistence type="predicted"/>
<gene>
    <name evidence="1" type="ORF">TNCT_417251</name>
</gene>
<evidence type="ECO:0000313" key="2">
    <source>
        <dbReference type="Proteomes" id="UP000887116"/>
    </source>
</evidence>
<comment type="caution">
    <text evidence="1">The sequence shown here is derived from an EMBL/GenBank/DDBJ whole genome shotgun (WGS) entry which is preliminary data.</text>
</comment>
<keyword evidence="2" id="KW-1185">Reference proteome</keyword>
<dbReference type="Proteomes" id="UP000887116">
    <property type="component" value="Unassembled WGS sequence"/>
</dbReference>
<evidence type="ECO:0000313" key="1">
    <source>
        <dbReference type="EMBL" id="GFQ98129.1"/>
    </source>
</evidence>
<protein>
    <submittedName>
        <fullName evidence="1">Uncharacterized protein</fullName>
    </submittedName>
</protein>